<sequence>MERRILKSSSSRKGLNSSNLRKKSFLCLRRYKPKCNEVVASGLLFWRNIGLIEKRNVGFEFCRE</sequence>
<evidence type="ECO:0000313" key="1">
    <source>
        <dbReference type="EMBL" id="EKR98508.1"/>
    </source>
</evidence>
<dbReference type="EMBL" id="AKWM02000078">
    <property type="protein sequence ID" value="EKR98508.1"/>
    <property type="molecule type" value="Genomic_DNA"/>
</dbReference>
<protein>
    <submittedName>
        <fullName evidence="1">Uncharacterized protein</fullName>
    </submittedName>
</protein>
<dbReference type="Proteomes" id="UP000001343">
    <property type="component" value="Unassembled WGS sequence"/>
</dbReference>
<accession>A0AA87MKE0</accession>
<evidence type="ECO:0000313" key="2">
    <source>
        <dbReference type="Proteomes" id="UP000001343"/>
    </source>
</evidence>
<dbReference type="AlphaFoldDB" id="A0AA87MKE0"/>
<comment type="caution">
    <text evidence="1">The sequence shown here is derived from an EMBL/GenBank/DDBJ whole genome shotgun (WGS) entry which is preliminary data.</text>
</comment>
<organism evidence="1 2">
    <name type="scientific">Leptospira mayottensis 200901122</name>
    <dbReference type="NCBI Taxonomy" id="1193010"/>
    <lineage>
        <taxon>Bacteria</taxon>
        <taxon>Pseudomonadati</taxon>
        <taxon>Spirochaetota</taxon>
        <taxon>Spirochaetia</taxon>
        <taxon>Leptospirales</taxon>
        <taxon>Leptospiraceae</taxon>
        <taxon>Leptospira</taxon>
    </lineage>
</organism>
<proteinExistence type="predicted"/>
<name>A0AA87MKE0_9LEPT</name>
<gene>
    <name evidence="1" type="ORF">LEP1GSC125_1950</name>
</gene>
<reference evidence="1 2" key="1">
    <citation type="journal article" date="2014" name="Int. J. Syst. Evol. Microbiol.">
        <title>Leptospira mayottensis sp. nov., a pathogenic species of the genus Leptospira isolated from humans.</title>
        <authorList>
            <person name="Bourhy P."/>
            <person name="Collet L."/>
            <person name="Brisse S."/>
            <person name="Picardeau M."/>
        </authorList>
    </citation>
    <scope>NUCLEOTIDE SEQUENCE [LARGE SCALE GENOMIC DNA]</scope>
    <source>
        <strain evidence="1 2">200901122</strain>
    </source>
</reference>